<dbReference type="OrthoDB" id="3735193at2"/>
<accession>A0A3P1T0H1</accession>
<protein>
    <submittedName>
        <fullName evidence="1">Uncharacterized protein</fullName>
    </submittedName>
</protein>
<comment type="caution">
    <text evidence="1">The sequence shown here is derived from an EMBL/GenBank/DDBJ whole genome shotgun (WGS) entry which is preliminary data.</text>
</comment>
<dbReference type="EMBL" id="RQZG01000034">
    <property type="protein sequence ID" value="RRD02854.1"/>
    <property type="molecule type" value="Genomic_DNA"/>
</dbReference>
<evidence type="ECO:0000313" key="2">
    <source>
        <dbReference type="Proteomes" id="UP000280819"/>
    </source>
</evidence>
<dbReference type="Proteomes" id="UP000280819">
    <property type="component" value="Unassembled WGS sequence"/>
</dbReference>
<gene>
    <name evidence="1" type="ORF">EII34_15625</name>
</gene>
<organism evidence="1 2">
    <name type="scientific">Arachnia propionica</name>
    <dbReference type="NCBI Taxonomy" id="1750"/>
    <lineage>
        <taxon>Bacteria</taxon>
        <taxon>Bacillati</taxon>
        <taxon>Actinomycetota</taxon>
        <taxon>Actinomycetes</taxon>
        <taxon>Propionibacteriales</taxon>
        <taxon>Propionibacteriaceae</taxon>
        <taxon>Arachnia</taxon>
    </lineage>
</organism>
<proteinExistence type="predicted"/>
<dbReference type="RefSeq" id="WP_124846095.1">
    <property type="nucleotide sequence ID" value="NZ_RQZG01000034.1"/>
</dbReference>
<name>A0A3P1T0H1_9ACTN</name>
<sequence length="252" mass="28374">MTTEYDESTFYPEGFPLHGAFFIRDIQRKSWWPYRPIDGQVDALWLLGDDSLPEGLFGRLMAEWGKKLDWFIAGTSRYKAGTEPSSWTTQHKASTTTRLGRLIYEDDTKFHRCMEWWQITPNTEELHHLLQGPLFGPRSGWWLAASADADAGQRFVKATTGLLWWATRNYLPYDGANHEVVGRSVKEALLGLLPQIGLMSVVPLNNHPVSGVVIFGTPEAIQEASSSVGGIRESQGEEVVMLQHRAGWLATL</sequence>
<evidence type="ECO:0000313" key="1">
    <source>
        <dbReference type="EMBL" id="RRD02854.1"/>
    </source>
</evidence>
<dbReference type="AlphaFoldDB" id="A0A3P1T0H1"/>
<reference evidence="1 2" key="1">
    <citation type="submission" date="2018-11" db="EMBL/GenBank/DDBJ databases">
        <title>Genomes From Bacteria Associated with the Canine Oral Cavity: a Test Case for Automated Genome-Based Taxonomic Assignment.</title>
        <authorList>
            <person name="Coil D.A."/>
            <person name="Jospin G."/>
            <person name="Darling A.E."/>
            <person name="Wallis C."/>
            <person name="Davis I.J."/>
            <person name="Harris S."/>
            <person name="Eisen J.A."/>
            <person name="Holcombe L.J."/>
            <person name="O'Flynn C."/>
        </authorList>
    </citation>
    <scope>NUCLEOTIDE SEQUENCE [LARGE SCALE GENOMIC DNA]</scope>
    <source>
        <strain evidence="1 2">OH887_COT-365</strain>
    </source>
</reference>